<dbReference type="SUPFAM" id="SSF51445">
    <property type="entry name" value="(Trans)glycosidases"/>
    <property type="match status" value="1"/>
</dbReference>
<dbReference type="GO" id="GO:0005975">
    <property type="term" value="P:carbohydrate metabolic process"/>
    <property type="evidence" value="ECO:0007669"/>
    <property type="project" value="InterPro"/>
</dbReference>
<evidence type="ECO:0000256" key="5">
    <source>
        <dbReference type="ARBA" id="ARBA00022676"/>
    </source>
</evidence>
<reference evidence="11 12" key="1">
    <citation type="submission" date="2020-01" db="EMBL/GenBank/DDBJ databases">
        <title>Jiella pacifica sp. nov.</title>
        <authorList>
            <person name="Xue Z."/>
            <person name="Zhu S."/>
            <person name="Chen J."/>
            <person name="Yang J."/>
        </authorList>
    </citation>
    <scope>NUCLEOTIDE SEQUENCE [LARGE SCALE GENOMIC DNA]</scope>
    <source>
        <strain evidence="11 12">40Bstr34</strain>
    </source>
</reference>
<evidence type="ECO:0000256" key="8">
    <source>
        <dbReference type="ARBA" id="ARBA00031423"/>
    </source>
</evidence>
<sequence>MTGRLDRLAASHGIQIAYVSELGENKVIDDAAKRALLSALGVDPDEGAEGDFHDGLERPQLACPLPESVAGHRHWGIACQLYALRSSRNLGIGDFEDLAQLAILGGRQGAAFVGVNPLHALFLADPSRYSPYSPSTRRFLNPLYIAVDHMERGPEAIAALRQRSPELFDTGDGDLVDYVGVGRLKRALFAAVFESRKAELEDEQAFQRFVQDGGEALKGFALFEALSEHQVAAGGHAGWHHWPEALKDRDSAEVASFAEEKGERVLYHLWLQFEAEEQLASAQARAKAAGMAIGLYLDLAVGVAPDGAETWADPALTVNSARVGSPPDMFNSQGQDWGLAPLSPKALAERDHKPLFDAFMALTRHAGAVRIDHAMGLARLWWIPNEARSAGGGYVRYHLGRMIDAVARAANENRCLVIGEDLGTVPPGFREVMAAANVFSYRVLYFERHQDGSFIAPDAYPRLSLACISTHDLATLAGWWTGSDVALRFEAGTQDEAATSRDHASRQNEKRMLLRALVDADLLPDELEAEERGDVAMPADLSEDLAAAIHRHLAKSAALLFAVQLDDMIGSRRQANLPGTTDEYPNWRIRTPVSLDELGENSRFLGLAAAMRAERPKAS</sequence>
<gene>
    <name evidence="11" type="primary">malQ</name>
    <name evidence="11" type="ORF">GTK09_05345</name>
</gene>
<dbReference type="InterPro" id="IPR003385">
    <property type="entry name" value="Glyco_hydro_77"/>
</dbReference>
<dbReference type="RefSeq" id="WP_163461673.1">
    <property type="nucleotide sequence ID" value="NZ_JAAAMG010000003.1"/>
</dbReference>
<evidence type="ECO:0000256" key="2">
    <source>
        <dbReference type="ARBA" id="ARBA00005684"/>
    </source>
</evidence>
<dbReference type="Proteomes" id="UP000469011">
    <property type="component" value="Unassembled WGS sequence"/>
</dbReference>
<dbReference type="AlphaFoldDB" id="A0A6N9T1S4"/>
<evidence type="ECO:0000313" key="11">
    <source>
        <dbReference type="EMBL" id="NDW03849.1"/>
    </source>
</evidence>
<dbReference type="NCBIfam" id="TIGR00217">
    <property type="entry name" value="malQ"/>
    <property type="match status" value="1"/>
</dbReference>
<name>A0A6N9T1S4_9HYPH</name>
<organism evidence="11 12">
    <name type="scientific">Jiella pacifica</name>
    <dbReference type="NCBI Taxonomy" id="2696469"/>
    <lineage>
        <taxon>Bacteria</taxon>
        <taxon>Pseudomonadati</taxon>
        <taxon>Pseudomonadota</taxon>
        <taxon>Alphaproteobacteria</taxon>
        <taxon>Hyphomicrobiales</taxon>
        <taxon>Aurantimonadaceae</taxon>
        <taxon>Jiella</taxon>
    </lineage>
</organism>
<dbReference type="Gene3D" id="3.20.20.80">
    <property type="entry name" value="Glycosidases"/>
    <property type="match status" value="1"/>
</dbReference>
<keyword evidence="5 10" id="KW-0328">Glycosyltransferase</keyword>
<keyword evidence="6 10" id="KW-0808">Transferase</keyword>
<dbReference type="GO" id="GO:0004134">
    <property type="term" value="F:4-alpha-glucanotransferase activity"/>
    <property type="evidence" value="ECO:0007669"/>
    <property type="project" value="UniProtKB-EC"/>
</dbReference>
<accession>A0A6N9T1S4</accession>
<protein>
    <recommendedName>
        <fullName evidence="4 10">4-alpha-glucanotransferase</fullName>
        <ecNumber evidence="3 10">2.4.1.25</ecNumber>
    </recommendedName>
    <alternativeName>
        <fullName evidence="8 10">Amylomaltase</fullName>
    </alternativeName>
    <alternativeName>
        <fullName evidence="9 10">Disproportionating enzyme</fullName>
    </alternativeName>
</protein>
<keyword evidence="12" id="KW-1185">Reference proteome</keyword>
<dbReference type="EMBL" id="JAAAMG010000003">
    <property type="protein sequence ID" value="NDW03849.1"/>
    <property type="molecule type" value="Genomic_DNA"/>
</dbReference>
<evidence type="ECO:0000256" key="6">
    <source>
        <dbReference type="ARBA" id="ARBA00022679"/>
    </source>
</evidence>
<evidence type="ECO:0000256" key="4">
    <source>
        <dbReference type="ARBA" id="ARBA00020295"/>
    </source>
</evidence>
<evidence type="ECO:0000256" key="1">
    <source>
        <dbReference type="ARBA" id="ARBA00000439"/>
    </source>
</evidence>
<evidence type="ECO:0000313" key="12">
    <source>
        <dbReference type="Proteomes" id="UP000469011"/>
    </source>
</evidence>
<evidence type="ECO:0000256" key="7">
    <source>
        <dbReference type="ARBA" id="ARBA00023277"/>
    </source>
</evidence>
<evidence type="ECO:0000256" key="9">
    <source>
        <dbReference type="ARBA" id="ARBA00031501"/>
    </source>
</evidence>
<evidence type="ECO:0000256" key="10">
    <source>
        <dbReference type="RuleBase" id="RU361207"/>
    </source>
</evidence>
<dbReference type="Pfam" id="PF02446">
    <property type="entry name" value="Glyco_hydro_77"/>
    <property type="match status" value="1"/>
</dbReference>
<dbReference type="EC" id="2.4.1.25" evidence="3 10"/>
<proteinExistence type="inferred from homology"/>
<dbReference type="PANTHER" id="PTHR32438">
    <property type="entry name" value="4-ALPHA-GLUCANOTRANSFERASE DPE1, CHLOROPLASTIC/AMYLOPLASTIC"/>
    <property type="match status" value="1"/>
</dbReference>
<comment type="catalytic activity">
    <reaction evidence="1 10">
        <text>Transfers a segment of a (1-&gt;4)-alpha-D-glucan to a new position in an acceptor, which may be glucose or a (1-&gt;4)-alpha-D-glucan.</text>
        <dbReference type="EC" id="2.4.1.25"/>
    </reaction>
</comment>
<evidence type="ECO:0000256" key="3">
    <source>
        <dbReference type="ARBA" id="ARBA00012560"/>
    </source>
</evidence>
<dbReference type="PANTHER" id="PTHR32438:SF5">
    <property type="entry name" value="4-ALPHA-GLUCANOTRANSFERASE DPE1, CHLOROPLASTIC_AMYLOPLASTIC"/>
    <property type="match status" value="1"/>
</dbReference>
<comment type="similarity">
    <text evidence="2 10">Belongs to the disproportionating enzyme family.</text>
</comment>
<keyword evidence="7 10" id="KW-0119">Carbohydrate metabolism</keyword>
<comment type="caution">
    <text evidence="11">The sequence shown here is derived from an EMBL/GenBank/DDBJ whole genome shotgun (WGS) entry which is preliminary data.</text>
</comment>
<dbReference type="InterPro" id="IPR017853">
    <property type="entry name" value="GH"/>
</dbReference>